<dbReference type="InterPro" id="IPR039538">
    <property type="entry name" value="BetI_C"/>
</dbReference>
<keyword evidence="2" id="KW-0805">Transcription regulation</keyword>
<dbReference type="AlphaFoldDB" id="A0A386KS48"/>
<dbReference type="SUPFAM" id="SSF48498">
    <property type="entry name" value="Tetracyclin repressor-like, C-terminal domain"/>
    <property type="match status" value="1"/>
</dbReference>
<dbReference type="GO" id="GO:0000976">
    <property type="term" value="F:transcription cis-regulatory region binding"/>
    <property type="evidence" value="ECO:0007669"/>
    <property type="project" value="TreeGrafter"/>
</dbReference>
<dbReference type="InterPro" id="IPR009057">
    <property type="entry name" value="Homeodomain-like_sf"/>
</dbReference>
<evidence type="ECO:0000256" key="4">
    <source>
        <dbReference type="ARBA" id="ARBA00023163"/>
    </source>
</evidence>
<evidence type="ECO:0000256" key="3">
    <source>
        <dbReference type="ARBA" id="ARBA00023125"/>
    </source>
</evidence>
<dbReference type="InterPro" id="IPR036271">
    <property type="entry name" value="Tet_transcr_reg_TetR-rel_C_sf"/>
</dbReference>
<dbReference type="InterPro" id="IPR001647">
    <property type="entry name" value="HTH_TetR"/>
</dbReference>
<dbReference type="RefSeq" id="WP_173874236.1">
    <property type="nucleotide sequence ID" value="NZ_CP191151.1"/>
</dbReference>
<dbReference type="InterPro" id="IPR050109">
    <property type="entry name" value="HTH-type_TetR-like_transc_reg"/>
</dbReference>
<reference evidence="7" key="1">
    <citation type="journal article" date="2018" name="Metab. Eng.">
        <title>Generation of a cluster-free Streptomyces albus chassis strains for improved heterologous expression of secondary metabolite clusters.</title>
        <authorList>
            <person name="Myronovskyi M."/>
            <person name="Rosenkranzer B."/>
            <person name="Nadmid S."/>
            <person name="Pujic P."/>
            <person name="Normand P."/>
            <person name="Luzhetskyy A."/>
        </authorList>
    </citation>
    <scope>NUCLEOTIDE SEQUENCE</scope>
    <source>
        <strain evidence="7">NRRL B-24108</strain>
    </source>
</reference>
<feature type="domain" description="BetI-type transcriptional repressor C-terminal" evidence="6">
    <location>
        <begin position="94"/>
        <end position="182"/>
    </location>
</feature>
<dbReference type="PANTHER" id="PTHR30055">
    <property type="entry name" value="HTH-TYPE TRANSCRIPTIONAL REGULATOR RUTR"/>
    <property type="match status" value="1"/>
</dbReference>
<proteinExistence type="predicted"/>
<keyword evidence="3" id="KW-0238">DNA-binding</keyword>
<dbReference type="Gene3D" id="1.10.357.10">
    <property type="entry name" value="Tetracycline Repressor, domain 2"/>
    <property type="match status" value="1"/>
</dbReference>
<evidence type="ECO:0000259" key="5">
    <source>
        <dbReference type="Pfam" id="PF00440"/>
    </source>
</evidence>
<feature type="domain" description="HTH tetR-type" evidence="5">
    <location>
        <begin position="12"/>
        <end position="57"/>
    </location>
</feature>
<sequence>MGRPKKISDGELLAACERAIGRHGPGFTLAQVADVAGVSVGTVAGRFGSKHGLLLALMAGGTAALEARMRSIIAAQPDPVAAVRESLVLAAVGVDDPETAAQHLAQLGADLADPGLREGFAAQRRAVRSVLTPLLEEAGLPYAPPARQAAGILAALVNGLQQDWALSPEGALADRLRQDLDSVMSAWRGPRSAL</sequence>
<evidence type="ECO:0000259" key="6">
    <source>
        <dbReference type="Pfam" id="PF13977"/>
    </source>
</evidence>
<dbReference type="EMBL" id="MG972810">
    <property type="protein sequence ID" value="AYD88537.1"/>
    <property type="molecule type" value="Genomic_DNA"/>
</dbReference>
<dbReference type="SUPFAM" id="SSF46689">
    <property type="entry name" value="Homeodomain-like"/>
    <property type="match status" value="1"/>
</dbReference>
<keyword evidence="4" id="KW-0804">Transcription</keyword>
<evidence type="ECO:0000313" key="7">
    <source>
        <dbReference type="EMBL" id="AYD88537.1"/>
    </source>
</evidence>
<protein>
    <submittedName>
        <fullName evidence="7">Transcriptional regulator BetI</fullName>
    </submittedName>
</protein>
<organism evidence="7">
    <name type="scientific">Streptomyces albus subsp. chlorinus</name>
    <dbReference type="NCBI Taxonomy" id="337066"/>
    <lineage>
        <taxon>Bacteria</taxon>
        <taxon>Bacillati</taxon>
        <taxon>Actinomycetota</taxon>
        <taxon>Actinomycetes</taxon>
        <taxon>Kitasatosporales</taxon>
        <taxon>Streptomycetaceae</taxon>
        <taxon>Streptomyces</taxon>
    </lineage>
</organism>
<name>A0A386KS48_9ACTN</name>
<evidence type="ECO:0000256" key="2">
    <source>
        <dbReference type="ARBA" id="ARBA00023015"/>
    </source>
</evidence>
<dbReference type="Pfam" id="PF13977">
    <property type="entry name" value="TetR_C_6"/>
    <property type="match status" value="1"/>
</dbReference>
<dbReference type="Pfam" id="PF00440">
    <property type="entry name" value="TetR_N"/>
    <property type="match status" value="1"/>
</dbReference>
<keyword evidence="1" id="KW-0678">Repressor</keyword>
<dbReference type="PANTHER" id="PTHR30055:SF234">
    <property type="entry name" value="HTH-TYPE TRANSCRIPTIONAL REGULATOR BETI"/>
    <property type="match status" value="1"/>
</dbReference>
<accession>A0A386KS48</accession>
<dbReference type="GO" id="GO:0003700">
    <property type="term" value="F:DNA-binding transcription factor activity"/>
    <property type="evidence" value="ECO:0007669"/>
    <property type="project" value="TreeGrafter"/>
</dbReference>
<evidence type="ECO:0000256" key="1">
    <source>
        <dbReference type="ARBA" id="ARBA00022491"/>
    </source>
</evidence>